<comment type="caution">
    <text evidence="1">The sequence shown here is derived from an EMBL/GenBank/DDBJ whole genome shotgun (WGS) entry which is preliminary data.</text>
</comment>
<dbReference type="Proteomes" id="UP000664628">
    <property type="component" value="Unassembled WGS sequence"/>
</dbReference>
<dbReference type="RefSeq" id="WP_207332927.1">
    <property type="nucleotide sequence ID" value="NZ_JAFMYW010000017.1"/>
</dbReference>
<proteinExistence type="predicted"/>
<name>A0ABS3JSJ2_9BACT</name>
<sequence>MILSCQPKEPTPLSIGKVWKAQLVKEGDQVVYTQGGSGNTQPGYVNFRLDLTSPAKVTLIDRDGKTVTGTWSVSTDNKRLILENLKPLPSSTIGTIEYYITASPTPGSLPLQRAAESRKTGNTINDYQLVPAD</sequence>
<dbReference type="EMBL" id="JAFMYW010000017">
    <property type="protein sequence ID" value="MBO0952975.1"/>
    <property type="molecule type" value="Genomic_DNA"/>
</dbReference>
<keyword evidence="2" id="KW-1185">Reference proteome</keyword>
<protein>
    <submittedName>
        <fullName evidence="1">Uncharacterized protein</fullName>
    </submittedName>
</protein>
<accession>A0ABS3JSJ2</accession>
<organism evidence="1 2">
    <name type="scientific">Fibrella forsythiae</name>
    <dbReference type="NCBI Taxonomy" id="2817061"/>
    <lineage>
        <taxon>Bacteria</taxon>
        <taxon>Pseudomonadati</taxon>
        <taxon>Bacteroidota</taxon>
        <taxon>Cytophagia</taxon>
        <taxon>Cytophagales</taxon>
        <taxon>Spirosomataceae</taxon>
        <taxon>Fibrella</taxon>
    </lineage>
</organism>
<reference evidence="1 2" key="1">
    <citation type="submission" date="2021-03" db="EMBL/GenBank/DDBJ databases">
        <title>Fibrella sp. HMF5405 genome sequencing and assembly.</title>
        <authorList>
            <person name="Kang H."/>
            <person name="Kim H."/>
            <person name="Bae S."/>
            <person name="Joh K."/>
        </authorList>
    </citation>
    <scope>NUCLEOTIDE SEQUENCE [LARGE SCALE GENOMIC DNA]</scope>
    <source>
        <strain evidence="1 2">HMF5405</strain>
    </source>
</reference>
<gene>
    <name evidence="1" type="ORF">J2I46_30660</name>
</gene>
<evidence type="ECO:0000313" key="1">
    <source>
        <dbReference type="EMBL" id="MBO0952975.1"/>
    </source>
</evidence>
<evidence type="ECO:0000313" key="2">
    <source>
        <dbReference type="Proteomes" id="UP000664628"/>
    </source>
</evidence>